<keyword evidence="3" id="KW-0808">Transferase</keyword>
<evidence type="ECO:0000256" key="3">
    <source>
        <dbReference type="ARBA" id="ARBA00022679"/>
    </source>
</evidence>
<dbReference type="Gene3D" id="1.10.510.10">
    <property type="entry name" value="Transferase(Phosphotransferase) domain 1"/>
    <property type="match status" value="1"/>
</dbReference>
<feature type="compositionally biased region" description="Gly residues" evidence="7">
    <location>
        <begin position="359"/>
        <end position="371"/>
    </location>
</feature>
<dbReference type="InterPro" id="IPR008271">
    <property type="entry name" value="Ser/Thr_kinase_AS"/>
</dbReference>
<dbReference type="GO" id="GO:0004674">
    <property type="term" value="F:protein serine/threonine kinase activity"/>
    <property type="evidence" value="ECO:0007669"/>
    <property type="project" value="UniProtKB-KW"/>
</dbReference>
<evidence type="ECO:0000256" key="5">
    <source>
        <dbReference type="ARBA" id="ARBA00022777"/>
    </source>
</evidence>
<dbReference type="InterPro" id="IPR000719">
    <property type="entry name" value="Prot_kinase_dom"/>
</dbReference>
<dbReference type="CDD" id="cd14014">
    <property type="entry name" value="STKc_PknB_like"/>
    <property type="match status" value="1"/>
</dbReference>
<accession>A0A3D9SSJ0</accession>
<dbReference type="SUPFAM" id="SSF56112">
    <property type="entry name" value="Protein kinase-like (PK-like)"/>
    <property type="match status" value="1"/>
</dbReference>
<evidence type="ECO:0000313" key="10">
    <source>
        <dbReference type="Proteomes" id="UP000256661"/>
    </source>
</evidence>
<dbReference type="PANTHER" id="PTHR43289">
    <property type="entry name" value="MITOGEN-ACTIVATED PROTEIN KINASE KINASE KINASE 20-RELATED"/>
    <property type="match status" value="1"/>
</dbReference>
<dbReference type="EMBL" id="QTTT01000001">
    <property type="protein sequence ID" value="REE97440.1"/>
    <property type="molecule type" value="Genomic_DNA"/>
</dbReference>
<evidence type="ECO:0000256" key="1">
    <source>
        <dbReference type="ARBA" id="ARBA00012513"/>
    </source>
</evidence>
<evidence type="ECO:0000256" key="6">
    <source>
        <dbReference type="ARBA" id="ARBA00022840"/>
    </source>
</evidence>
<evidence type="ECO:0000313" key="9">
    <source>
        <dbReference type="EMBL" id="REE97440.1"/>
    </source>
</evidence>
<keyword evidence="2 9" id="KW-0723">Serine/threonine-protein kinase</keyword>
<protein>
    <recommendedName>
        <fullName evidence="1">non-specific serine/threonine protein kinase</fullName>
        <ecNumber evidence="1">2.7.11.1</ecNumber>
    </recommendedName>
</protein>
<dbReference type="GO" id="GO:0005524">
    <property type="term" value="F:ATP binding"/>
    <property type="evidence" value="ECO:0007669"/>
    <property type="project" value="UniProtKB-KW"/>
</dbReference>
<reference evidence="9 10" key="1">
    <citation type="submission" date="2018-08" db="EMBL/GenBank/DDBJ databases">
        <title>Sequencing the genomes of 1000 actinobacteria strains.</title>
        <authorList>
            <person name="Klenk H.-P."/>
        </authorList>
    </citation>
    <scope>NUCLEOTIDE SEQUENCE [LARGE SCALE GENOMIC DNA]</scope>
    <source>
        <strain evidence="9 10">DSM 43927</strain>
    </source>
</reference>
<feature type="region of interest" description="Disordered" evidence="7">
    <location>
        <begin position="345"/>
        <end position="384"/>
    </location>
</feature>
<evidence type="ECO:0000256" key="7">
    <source>
        <dbReference type="SAM" id="MobiDB-lite"/>
    </source>
</evidence>
<evidence type="ECO:0000256" key="2">
    <source>
        <dbReference type="ARBA" id="ARBA00022527"/>
    </source>
</evidence>
<keyword evidence="4" id="KW-0547">Nucleotide-binding</keyword>
<dbReference type="OrthoDB" id="4716121at2"/>
<dbReference type="RefSeq" id="WP_116022935.1">
    <property type="nucleotide sequence ID" value="NZ_QTTT01000001.1"/>
</dbReference>
<keyword evidence="5 9" id="KW-0418">Kinase</keyword>
<dbReference type="EC" id="2.7.11.1" evidence="1"/>
<feature type="domain" description="Protein kinase" evidence="8">
    <location>
        <begin position="9"/>
        <end position="256"/>
    </location>
</feature>
<evidence type="ECO:0000256" key="4">
    <source>
        <dbReference type="ARBA" id="ARBA00022741"/>
    </source>
</evidence>
<organism evidence="9 10">
    <name type="scientific">Thermomonospora umbrina</name>
    <dbReference type="NCBI Taxonomy" id="111806"/>
    <lineage>
        <taxon>Bacteria</taxon>
        <taxon>Bacillati</taxon>
        <taxon>Actinomycetota</taxon>
        <taxon>Actinomycetes</taxon>
        <taxon>Streptosporangiales</taxon>
        <taxon>Thermomonosporaceae</taxon>
        <taxon>Thermomonospora</taxon>
    </lineage>
</organism>
<dbReference type="AlphaFoldDB" id="A0A3D9SSJ0"/>
<dbReference type="PROSITE" id="PS50011">
    <property type="entry name" value="PROTEIN_KINASE_DOM"/>
    <property type="match status" value="1"/>
</dbReference>
<keyword evidence="6" id="KW-0067">ATP-binding</keyword>
<name>A0A3D9SSJ0_9ACTN</name>
<gene>
    <name evidence="9" type="ORF">DFJ69_2912</name>
</gene>
<dbReference type="InterPro" id="IPR011009">
    <property type="entry name" value="Kinase-like_dom_sf"/>
</dbReference>
<dbReference type="Proteomes" id="UP000256661">
    <property type="component" value="Unassembled WGS sequence"/>
</dbReference>
<proteinExistence type="predicted"/>
<keyword evidence="10" id="KW-1185">Reference proteome</keyword>
<dbReference type="PANTHER" id="PTHR43289:SF6">
    <property type="entry name" value="SERINE_THREONINE-PROTEIN KINASE NEKL-3"/>
    <property type="match status" value="1"/>
</dbReference>
<comment type="caution">
    <text evidence="9">The sequence shown here is derived from an EMBL/GenBank/DDBJ whole genome shotgun (WGS) entry which is preliminary data.</text>
</comment>
<sequence>MDPWNVTGFVEVRELGRGGQGRVVLALHADSRTPVAIKYLNAEAGTTGREALEREATMLGRVQDPHVARLYRLVKGDHGTAIVMEAVDGVPLKAILARYEVLEPEAALLVLKGSLLGLAAAHEVGVVHRDYKPANVVVRADGLSKLIDFGIAAPAGRGSRAGTAHYMAPEQWNGEPAVPATDVYAATCVFFECVSGRRPYPRDRREAIMAGHLTADVPVEQVPEPLRGLVARGMAKDVGDRPADAAGFAAELEETAAAAYGPEWEDRGLRALALAASGLASLFPLTAAGLTQGGGFAPAVRTAAQGAKGTGTKAVVVKAVAAGVAVAAIATVAVAYAIVDRESPAAREQTVRAQPTGDPTGGASPGSGLAGSYGMPKGTIDPPATTANAADPLFKIAGYFAREENAITVTPKAGCTGPTCDLVVRGWTVLLPKERVKHDVPLRRRDDGSYRSANDLGPSLELRSFTVVDGRVTAFTLILRIAQKITVTWRATRS</sequence>
<dbReference type="PROSITE" id="PS00108">
    <property type="entry name" value="PROTEIN_KINASE_ST"/>
    <property type="match status" value="1"/>
</dbReference>
<evidence type="ECO:0000259" key="8">
    <source>
        <dbReference type="PROSITE" id="PS50011"/>
    </source>
</evidence>
<dbReference type="Pfam" id="PF00069">
    <property type="entry name" value="Pkinase"/>
    <property type="match status" value="1"/>
</dbReference>